<dbReference type="OrthoDB" id="890881at2"/>
<proteinExistence type="predicted"/>
<gene>
    <name evidence="3" type="ORF">LX87_01333</name>
</gene>
<dbReference type="EMBL" id="QLMC01000001">
    <property type="protein sequence ID" value="RAK03211.1"/>
    <property type="molecule type" value="Genomic_DNA"/>
</dbReference>
<feature type="transmembrane region" description="Helical" evidence="1">
    <location>
        <begin position="56"/>
        <end position="74"/>
    </location>
</feature>
<sequence>MELLQPWMMWGAGAVVIPVIIHFWHQKKGQTLAWAATRWLQEKDQQQQRGIKLDNLLLLILRCLLVIVLAFLLSQPVINWLVNSPAVQKIHLVQPDKFLLDNFRFELEDAMKKGEPIYWINASPEPVKSLEERPDGRTVISTTLQSSINALSKDHTELNLYLLNDQRLAYAPFIRVPATYKLHLAANSKSEFVRNYLELPAGKKVFVNPFNQLTTSLALDKTVPFQSAPVHQGPIKVLLDFRNALEQQTVLAALNALSEVYSLVFRIDKKPDSDNNYDWILTDREPEKILSQTLYVVSGKLKLPTVSNVIYTDEPLIPQAAEIVKSGQLPEWLGELFIRHFKLDANLFPLSQKQIDRLFITTADPDANQPEGIRNALFLLLIMLAGVERWIALRKNA</sequence>
<keyword evidence="4" id="KW-1185">Reference proteome</keyword>
<evidence type="ECO:0000313" key="3">
    <source>
        <dbReference type="EMBL" id="RAK03211.1"/>
    </source>
</evidence>
<accession>A0A327X941</accession>
<keyword evidence="1" id="KW-0472">Membrane</keyword>
<reference evidence="3 4" key="1">
    <citation type="submission" date="2018-06" db="EMBL/GenBank/DDBJ databases">
        <title>Genomic Encyclopedia of Archaeal and Bacterial Type Strains, Phase II (KMG-II): from individual species to whole genera.</title>
        <authorList>
            <person name="Goeker M."/>
        </authorList>
    </citation>
    <scope>NUCLEOTIDE SEQUENCE [LARGE SCALE GENOMIC DNA]</scope>
    <source>
        <strain evidence="3 4">DSM 21851</strain>
    </source>
</reference>
<dbReference type="Pfam" id="PF07584">
    <property type="entry name" value="BatA"/>
    <property type="match status" value="1"/>
</dbReference>
<evidence type="ECO:0000256" key="1">
    <source>
        <dbReference type="SAM" id="Phobius"/>
    </source>
</evidence>
<feature type="transmembrane region" description="Helical" evidence="1">
    <location>
        <begin position="6"/>
        <end position="24"/>
    </location>
</feature>
<dbReference type="Proteomes" id="UP000248790">
    <property type="component" value="Unassembled WGS sequence"/>
</dbReference>
<organism evidence="3 4">
    <name type="scientific">Larkinella arboricola</name>
    <dbReference type="NCBI Taxonomy" id="643671"/>
    <lineage>
        <taxon>Bacteria</taxon>
        <taxon>Pseudomonadati</taxon>
        <taxon>Bacteroidota</taxon>
        <taxon>Cytophagia</taxon>
        <taxon>Cytophagales</taxon>
        <taxon>Spirosomataceae</taxon>
        <taxon>Larkinella</taxon>
    </lineage>
</organism>
<evidence type="ECO:0000313" key="4">
    <source>
        <dbReference type="Proteomes" id="UP000248790"/>
    </source>
</evidence>
<dbReference type="RefSeq" id="WP_111627338.1">
    <property type="nucleotide sequence ID" value="NZ_QLMC01000001.1"/>
</dbReference>
<dbReference type="InterPro" id="IPR024163">
    <property type="entry name" value="Aerotolerance_reg_N"/>
</dbReference>
<feature type="domain" description="Aerotolerance regulator N-terminal" evidence="2">
    <location>
        <begin position="1"/>
        <end position="76"/>
    </location>
</feature>
<dbReference type="InterPro" id="IPR011933">
    <property type="entry name" value="Double_TM_dom"/>
</dbReference>
<protein>
    <submittedName>
        <fullName evidence="3">Putative membrane protein (TIGR02226 family)</fullName>
    </submittedName>
</protein>
<dbReference type="NCBIfam" id="TIGR02226">
    <property type="entry name" value="two_anch"/>
    <property type="match status" value="1"/>
</dbReference>
<dbReference type="PANTHER" id="PTHR37464">
    <property type="entry name" value="BLL2463 PROTEIN"/>
    <property type="match status" value="1"/>
</dbReference>
<evidence type="ECO:0000259" key="2">
    <source>
        <dbReference type="Pfam" id="PF07584"/>
    </source>
</evidence>
<dbReference type="PANTHER" id="PTHR37464:SF1">
    <property type="entry name" value="BLL2463 PROTEIN"/>
    <property type="match status" value="1"/>
</dbReference>
<dbReference type="AlphaFoldDB" id="A0A327X941"/>
<keyword evidence="1" id="KW-0812">Transmembrane</keyword>
<keyword evidence="1" id="KW-1133">Transmembrane helix</keyword>
<name>A0A327X941_LARAB</name>
<comment type="caution">
    <text evidence="3">The sequence shown here is derived from an EMBL/GenBank/DDBJ whole genome shotgun (WGS) entry which is preliminary data.</text>
</comment>